<dbReference type="OrthoDB" id="6435618at2759"/>
<feature type="transmembrane region" description="Helical" evidence="1">
    <location>
        <begin position="6"/>
        <end position="29"/>
    </location>
</feature>
<keyword evidence="1" id="KW-0812">Transmembrane</keyword>
<keyword evidence="1" id="KW-0472">Membrane</keyword>
<reference evidence="2" key="1">
    <citation type="submission" date="2020-07" db="EMBL/GenBank/DDBJ databases">
        <title>Multicomponent nature underlies the extraordinary mechanical properties of spider dragline silk.</title>
        <authorList>
            <person name="Kono N."/>
            <person name="Nakamura H."/>
            <person name="Mori M."/>
            <person name="Yoshida Y."/>
            <person name="Ohtoshi R."/>
            <person name="Malay A.D."/>
            <person name="Moran D.A.P."/>
            <person name="Tomita M."/>
            <person name="Numata K."/>
            <person name="Arakawa K."/>
        </authorList>
    </citation>
    <scope>NUCLEOTIDE SEQUENCE</scope>
</reference>
<accession>A0A8X6IS05</accession>
<proteinExistence type="predicted"/>
<gene>
    <name evidence="2" type="primary">NCL1_36166</name>
    <name evidence="2" type="ORF">TNCT_441081</name>
</gene>
<keyword evidence="3" id="KW-1185">Reference proteome</keyword>
<name>A0A8X6IS05_TRICU</name>
<dbReference type="EMBL" id="BMAO01006614">
    <property type="protein sequence ID" value="GFR10005.1"/>
    <property type="molecule type" value="Genomic_DNA"/>
</dbReference>
<sequence length="119" mass="13023">MSATVGFHYFTLIVHGTSCTAVQILHANIIKRSAVFTFGLITLKMRTSHIILVCVVFCSLLLVSTEVAGHPHKERKSINKRDDYSMQNLGKEAINSIIDTAVDAVASMMEGVVDSLMGR</sequence>
<comment type="caution">
    <text evidence="2">The sequence shown here is derived from an EMBL/GenBank/DDBJ whole genome shotgun (WGS) entry which is preliminary data.</text>
</comment>
<keyword evidence="1" id="KW-1133">Transmembrane helix</keyword>
<evidence type="ECO:0000313" key="3">
    <source>
        <dbReference type="Proteomes" id="UP000887116"/>
    </source>
</evidence>
<evidence type="ECO:0000313" key="2">
    <source>
        <dbReference type="EMBL" id="GFR10005.1"/>
    </source>
</evidence>
<feature type="transmembrane region" description="Helical" evidence="1">
    <location>
        <begin position="50"/>
        <end position="69"/>
    </location>
</feature>
<organism evidence="2 3">
    <name type="scientific">Trichonephila clavata</name>
    <name type="common">Joro spider</name>
    <name type="synonym">Nephila clavata</name>
    <dbReference type="NCBI Taxonomy" id="2740835"/>
    <lineage>
        <taxon>Eukaryota</taxon>
        <taxon>Metazoa</taxon>
        <taxon>Ecdysozoa</taxon>
        <taxon>Arthropoda</taxon>
        <taxon>Chelicerata</taxon>
        <taxon>Arachnida</taxon>
        <taxon>Araneae</taxon>
        <taxon>Araneomorphae</taxon>
        <taxon>Entelegynae</taxon>
        <taxon>Araneoidea</taxon>
        <taxon>Nephilidae</taxon>
        <taxon>Trichonephila</taxon>
    </lineage>
</organism>
<dbReference type="AlphaFoldDB" id="A0A8X6IS05"/>
<evidence type="ECO:0000256" key="1">
    <source>
        <dbReference type="SAM" id="Phobius"/>
    </source>
</evidence>
<protein>
    <submittedName>
        <fullName evidence="2">Uncharacterized protein</fullName>
    </submittedName>
</protein>
<dbReference type="Proteomes" id="UP000887116">
    <property type="component" value="Unassembled WGS sequence"/>
</dbReference>